<dbReference type="PANTHER" id="PTHR42788:SF13">
    <property type="entry name" value="ALIPHATIC SULFONATES IMPORT ATP-BINDING PROTEIN SSUB"/>
    <property type="match status" value="1"/>
</dbReference>
<name>A0A379ZDJ0_9GAMM</name>
<dbReference type="GO" id="GO:0016887">
    <property type="term" value="F:ATP hydrolysis activity"/>
    <property type="evidence" value="ECO:0007669"/>
    <property type="project" value="InterPro"/>
</dbReference>
<dbReference type="InterPro" id="IPR003439">
    <property type="entry name" value="ABC_transporter-like_ATP-bd"/>
</dbReference>
<evidence type="ECO:0000256" key="4">
    <source>
        <dbReference type="ARBA" id="ARBA00022840"/>
    </source>
</evidence>
<keyword evidence="6" id="KW-0378">Hydrolase</keyword>
<dbReference type="PANTHER" id="PTHR42788">
    <property type="entry name" value="TAURINE IMPORT ATP-BINDING PROTEIN-RELATED"/>
    <property type="match status" value="1"/>
</dbReference>
<evidence type="ECO:0000259" key="5">
    <source>
        <dbReference type="PROSITE" id="PS50893"/>
    </source>
</evidence>
<feature type="domain" description="ABC transporter" evidence="5">
    <location>
        <begin position="231"/>
        <end position="448"/>
    </location>
</feature>
<keyword evidence="4 6" id="KW-0067">ATP-binding</keyword>
<dbReference type="AlphaFoldDB" id="A0A379ZDJ0"/>
<keyword evidence="7" id="KW-1185">Reference proteome</keyword>
<dbReference type="Pfam" id="PF00005">
    <property type="entry name" value="ABC_tran"/>
    <property type="match status" value="2"/>
</dbReference>
<comment type="similarity">
    <text evidence="1">Belongs to the ABC transporter superfamily.</text>
</comment>
<reference evidence="6 7" key="1">
    <citation type="submission" date="2018-06" db="EMBL/GenBank/DDBJ databases">
        <authorList>
            <consortium name="Pathogen Informatics"/>
            <person name="Doyle S."/>
        </authorList>
    </citation>
    <scope>NUCLEOTIDE SEQUENCE [LARGE SCALE GENOMIC DNA]</scope>
    <source>
        <strain evidence="6 7">NCTC10738</strain>
    </source>
</reference>
<evidence type="ECO:0000256" key="2">
    <source>
        <dbReference type="ARBA" id="ARBA00022448"/>
    </source>
</evidence>
<dbReference type="GO" id="GO:0055085">
    <property type="term" value="P:transmembrane transport"/>
    <property type="evidence" value="ECO:0007669"/>
    <property type="project" value="InterPro"/>
</dbReference>
<keyword evidence="2" id="KW-0813">Transport</keyword>
<dbReference type="Proteomes" id="UP000254069">
    <property type="component" value="Unassembled WGS sequence"/>
</dbReference>
<evidence type="ECO:0000256" key="1">
    <source>
        <dbReference type="ARBA" id="ARBA00005417"/>
    </source>
</evidence>
<keyword evidence="3" id="KW-0547">Nucleotide-binding</keyword>
<feature type="domain" description="ABC transporter" evidence="5">
    <location>
        <begin position="4"/>
        <end position="228"/>
    </location>
</feature>
<dbReference type="InterPro" id="IPR050166">
    <property type="entry name" value="ABC_transporter_ATP-bind"/>
</dbReference>
<dbReference type="InterPro" id="IPR003593">
    <property type="entry name" value="AAA+_ATPase"/>
</dbReference>
<dbReference type="CDD" id="cd03225">
    <property type="entry name" value="ABC_cobalt_CbiO_domain1"/>
    <property type="match status" value="2"/>
</dbReference>
<gene>
    <name evidence="6" type="primary">ykoD</name>
    <name evidence="6" type="ORF">NCTC10738_01507</name>
</gene>
<sequence length="449" mass="49122">MRLLELEGINFNHGCLQPLILRDLDLKIESGSCHCISGPTGSGKSSLLALLAGLQRRPCEGGIFRRQGLLVGLVMQDPQVQILRQTVGAEVAFALENLGVPSGQMISRVQHALRRVGLFVSLETQVSKLSLGQKYRLMIAAQLVSEPAVLLLDEPWAQLDDAGVDELLAVIRNLLAEGMAVVLVEHNPQAFSSVVEHFWYLDQGRLLPGSYRVESASHLKRLEPDRSRELVSATSFEFRYQGHSPLFVCQQDLSLGAGELVTLVGNNGSGKSSLLKAIAGIQPAVASMPLRVFGRKPKPGAYGPMLGLLMQRPNRQLFEATVIEEMQFSLRRFDLPLSRAESLLEQLDLLHLAQSSPHTLSYGQQHLIALASIACLTPSLMLLDDPLAGLDGKHLGQLWQILNYLREQGGSIVIASHRPLPGLPCSQLWQLQQGQLEIEFAPEEVACVG</sequence>
<dbReference type="PROSITE" id="PS50893">
    <property type="entry name" value="ABC_TRANSPORTER_2"/>
    <property type="match status" value="2"/>
</dbReference>
<accession>A0A379ZDJ0</accession>
<dbReference type="SMART" id="SM00382">
    <property type="entry name" value="AAA"/>
    <property type="match status" value="2"/>
</dbReference>
<proteinExistence type="inferred from homology"/>
<dbReference type="InterPro" id="IPR015856">
    <property type="entry name" value="ABC_transpr_CbiO/EcfA_su"/>
</dbReference>
<dbReference type="GO" id="GO:0005524">
    <property type="term" value="F:ATP binding"/>
    <property type="evidence" value="ECO:0007669"/>
    <property type="project" value="UniProtKB-KW"/>
</dbReference>
<dbReference type="GO" id="GO:0016020">
    <property type="term" value="C:membrane"/>
    <property type="evidence" value="ECO:0007669"/>
    <property type="project" value="InterPro"/>
</dbReference>
<dbReference type="Gene3D" id="3.40.50.300">
    <property type="entry name" value="P-loop containing nucleotide triphosphate hydrolases"/>
    <property type="match status" value="2"/>
</dbReference>
<dbReference type="RefSeq" id="WP_115389475.1">
    <property type="nucleotide sequence ID" value="NZ_JADZHC010000092.1"/>
</dbReference>
<evidence type="ECO:0000256" key="3">
    <source>
        <dbReference type="ARBA" id="ARBA00022741"/>
    </source>
</evidence>
<protein>
    <submittedName>
        <fullName evidence="6">HMP/thiamine import ATP-binding protein YkoD</fullName>
        <ecNumber evidence="6">3.6.3.-</ecNumber>
    </submittedName>
</protein>
<organism evidence="6 7">
    <name type="scientific">Shewanella algae</name>
    <dbReference type="NCBI Taxonomy" id="38313"/>
    <lineage>
        <taxon>Bacteria</taxon>
        <taxon>Pseudomonadati</taxon>
        <taxon>Pseudomonadota</taxon>
        <taxon>Gammaproteobacteria</taxon>
        <taxon>Alteromonadales</taxon>
        <taxon>Shewanellaceae</taxon>
        <taxon>Shewanella</taxon>
    </lineage>
</organism>
<evidence type="ECO:0000313" key="7">
    <source>
        <dbReference type="Proteomes" id="UP000254069"/>
    </source>
</evidence>
<dbReference type="EC" id="3.6.3.-" evidence="6"/>
<evidence type="ECO:0000313" key="6">
    <source>
        <dbReference type="EMBL" id="SUI59968.1"/>
    </source>
</evidence>
<dbReference type="SUPFAM" id="SSF52540">
    <property type="entry name" value="P-loop containing nucleoside triphosphate hydrolases"/>
    <property type="match status" value="2"/>
</dbReference>
<dbReference type="InterPro" id="IPR027417">
    <property type="entry name" value="P-loop_NTPase"/>
</dbReference>
<dbReference type="EMBL" id="UGYO01000001">
    <property type="protein sequence ID" value="SUI59968.1"/>
    <property type="molecule type" value="Genomic_DNA"/>
</dbReference>